<reference evidence="1" key="1">
    <citation type="journal article" date="2014" name="Nature">
        <title>Elephant shark genome provides unique insights into gnathostome evolution.</title>
        <authorList>
            <consortium name="International Elephant Shark Genome Sequencing Consortium"/>
            <person name="Venkatesh B."/>
            <person name="Lee A.P."/>
            <person name="Ravi V."/>
            <person name="Maurya A.K."/>
            <person name="Lian M.M."/>
            <person name="Swann J.B."/>
            <person name="Ohta Y."/>
            <person name="Flajnik M.F."/>
            <person name="Sutoh Y."/>
            <person name="Kasahara M."/>
            <person name="Hoon S."/>
            <person name="Gangu V."/>
            <person name="Roy S.W."/>
            <person name="Irimia M."/>
            <person name="Korzh V."/>
            <person name="Kondrychyn I."/>
            <person name="Lim Z.W."/>
            <person name="Tay B.H."/>
            <person name="Tohari S."/>
            <person name="Kong K.W."/>
            <person name="Ho S."/>
            <person name="Lorente-Galdos B."/>
            <person name="Quilez J."/>
            <person name="Marques-Bonet T."/>
            <person name="Raney B.J."/>
            <person name="Ingham P.W."/>
            <person name="Tay A."/>
            <person name="Hillier L.W."/>
            <person name="Minx P."/>
            <person name="Boehm T."/>
            <person name="Wilson R.K."/>
            <person name="Brenner S."/>
            <person name="Warren W.C."/>
        </authorList>
    </citation>
    <scope>NUCLEOTIDE SEQUENCE</scope>
    <source>
        <tissue evidence="1">Intestine</tissue>
    </source>
</reference>
<dbReference type="AlphaFoldDB" id="V9KNQ1"/>
<evidence type="ECO:0000313" key="1">
    <source>
        <dbReference type="EMBL" id="AFO99910.1"/>
    </source>
</evidence>
<dbReference type="EMBL" id="JW867393">
    <property type="protein sequence ID" value="AFO99910.1"/>
    <property type="molecule type" value="mRNA"/>
</dbReference>
<name>V9KNQ1_CALMI</name>
<organism evidence="1">
    <name type="scientific">Callorhinchus milii</name>
    <name type="common">Ghost shark</name>
    <dbReference type="NCBI Taxonomy" id="7868"/>
    <lineage>
        <taxon>Eukaryota</taxon>
        <taxon>Metazoa</taxon>
        <taxon>Chordata</taxon>
        <taxon>Craniata</taxon>
        <taxon>Vertebrata</taxon>
        <taxon>Chondrichthyes</taxon>
        <taxon>Holocephali</taxon>
        <taxon>Chimaeriformes</taxon>
        <taxon>Callorhinchidae</taxon>
        <taxon>Callorhinchus</taxon>
    </lineage>
</organism>
<dbReference type="Pfam" id="PF02393">
    <property type="entry name" value="US22"/>
    <property type="match status" value="1"/>
</dbReference>
<protein>
    <submittedName>
        <fullName evidence="1">15.5 kDa protein</fullName>
    </submittedName>
</protein>
<dbReference type="InterPro" id="IPR003360">
    <property type="entry name" value="US22-like"/>
</dbReference>
<proteinExistence type="evidence at transcript level"/>
<sequence length="200" mass="22853">MAVATEVMYEPTIEFKESKEDKSLISDFIKLQPGRQYLQHIVTNVVKHRGKVIRNNKSSIQLELTIGQLEDTVYFGRDDMLESWQEFYLPERMDMIVLGTIDNLPCLAQALQLVVLVGQDGSVFAYEEEVLHKIAKNVQELFEKGPTFPGIEVYEYGSGYRPKTNEEYMAALKEAGLDVISKETKTFVKSNANEIMKLFT</sequence>
<accession>V9KNQ1</accession>